<dbReference type="SUPFAM" id="SSF53328">
    <property type="entry name" value="Formyltransferase"/>
    <property type="match status" value="1"/>
</dbReference>
<dbReference type="Proteomes" id="UP000008633">
    <property type="component" value="Chromosome"/>
</dbReference>
<evidence type="ECO:0000259" key="3">
    <source>
        <dbReference type="Pfam" id="PF02911"/>
    </source>
</evidence>
<evidence type="ECO:0000313" key="4">
    <source>
        <dbReference type="EMBL" id="ADV45362.1"/>
    </source>
</evidence>
<accession>E6WYB4</accession>
<dbReference type="PIRSF" id="PIRSF006787">
    <property type="entry name" value="Hydrgn_mat_HoxX"/>
    <property type="match status" value="1"/>
</dbReference>
<dbReference type="OrthoDB" id="580992at2"/>
<organism evidence="4 5">
    <name type="scientific">Nitratifractor salsuginis (strain DSM 16511 / JCM 12458 / E9I37-1)</name>
    <dbReference type="NCBI Taxonomy" id="749222"/>
    <lineage>
        <taxon>Bacteria</taxon>
        <taxon>Pseudomonadati</taxon>
        <taxon>Campylobacterota</taxon>
        <taxon>Epsilonproteobacteria</taxon>
        <taxon>Campylobacterales</taxon>
        <taxon>Sulfurovaceae</taxon>
        <taxon>Nitratifractor</taxon>
    </lineage>
</organism>
<dbReference type="CDD" id="cd08650">
    <property type="entry name" value="FMT_core_HypX_N"/>
    <property type="match status" value="1"/>
</dbReference>
<dbReference type="HOGENOM" id="CLU_008537_1_0_7"/>
<dbReference type="InterPro" id="IPR011034">
    <property type="entry name" value="Formyl_transferase-like_C_sf"/>
</dbReference>
<keyword evidence="5" id="KW-1185">Reference proteome</keyword>
<dbReference type="eggNOG" id="COG1024">
    <property type="taxonomic scope" value="Bacteria"/>
</dbReference>
<dbReference type="CDD" id="cd06558">
    <property type="entry name" value="crotonase-like"/>
    <property type="match status" value="1"/>
</dbReference>
<gene>
    <name evidence="4" type="ordered locus">Nitsa_0089</name>
</gene>
<dbReference type="Pfam" id="PF00551">
    <property type="entry name" value="Formyl_trans_N"/>
    <property type="match status" value="1"/>
</dbReference>
<proteinExistence type="predicted"/>
<dbReference type="PANTHER" id="PTHR43388:SF1">
    <property type="entry name" value="HYDROGENASE MATURATION FACTOR HOXX"/>
    <property type="match status" value="1"/>
</dbReference>
<dbReference type="EMBL" id="CP002452">
    <property type="protein sequence ID" value="ADV45362.1"/>
    <property type="molecule type" value="Genomic_DNA"/>
</dbReference>
<name>E6WYB4_NITSE</name>
<keyword evidence="1" id="KW-0175">Coiled coil</keyword>
<feature type="domain" description="Formyl transferase N-terminal" evidence="2">
    <location>
        <begin position="36"/>
        <end position="133"/>
    </location>
</feature>
<dbReference type="eggNOG" id="COG0223">
    <property type="taxonomic scope" value="Bacteria"/>
</dbReference>
<dbReference type="InterPro" id="IPR002376">
    <property type="entry name" value="Formyl_transf_N"/>
</dbReference>
<protein>
    <submittedName>
        <fullName evidence="4">Formyl transferase domain protein</fullName>
    </submittedName>
</protein>
<dbReference type="AlphaFoldDB" id="E6WYB4"/>
<dbReference type="InterPro" id="IPR009188">
    <property type="entry name" value="NiFe-hyd_mat_HypX/HoxX"/>
</dbReference>
<dbReference type="PANTHER" id="PTHR43388">
    <property type="entry name" value="HYDROGENASE MATURATION FACTOR HOXX"/>
    <property type="match status" value="1"/>
</dbReference>
<reference evidence="4 5" key="1">
    <citation type="journal article" date="2011" name="Stand. Genomic Sci.">
        <title>Complete genome sequence of Nitratifractor salsuginis type strain (E9I37-1).</title>
        <authorList>
            <person name="Anderson I."/>
            <person name="Sikorski J."/>
            <person name="Zeytun A."/>
            <person name="Nolan M."/>
            <person name="Lapidus A."/>
            <person name="Lucas S."/>
            <person name="Hammon N."/>
            <person name="Deshpande S."/>
            <person name="Cheng J.F."/>
            <person name="Tapia R."/>
            <person name="Han C."/>
            <person name="Goodwin L."/>
            <person name="Pitluck S."/>
            <person name="Liolios K."/>
            <person name="Pagani I."/>
            <person name="Ivanova N."/>
            <person name="Huntemann M."/>
            <person name="Mavromatis K."/>
            <person name="Ovchinikova G."/>
            <person name="Pati A."/>
            <person name="Chen A."/>
            <person name="Palaniappan K."/>
            <person name="Land M."/>
            <person name="Hauser L."/>
            <person name="Brambilla E.M."/>
            <person name="Ngatchou-Djao O.D."/>
            <person name="Rohde M."/>
            <person name="Tindall B.J."/>
            <person name="Goker M."/>
            <person name="Detter J.C."/>
            <person name="Woyke T."/>
            <person name="Bristow J."/>
            <person name="Eisen J.A."/>
            <person name="Markowitz V."/>
            <person name="Hugenholtz P."/>
            <person name="Klenk H.P."/>
            <person name="Kyrpides N.C."/>
        </authorList>
    </citation>
    <scope>NUCLEOTIDE SEQUENCE [LARGE SCALE GENOMIC DNA]</scope>
    <source>
        <strain evidence="5">DSM 16511 / JCM 12458 / E9I37-1</strain>
    </source>
</reference>
<evidence type="ECO:0000259" key="2">
    <source>
        <dbReference type="Pfam" id="PF00551"/>
    </source>
</evidence>
<dbReference type="SUPFAM" id="SSF52096">
    <property type="entry name" value="ClpP/crotonase"/>
    <property type="match status" value="1"/>
</dbReference>
<dbReference type="InterPro" id="IPR029045">
    <property type="entry name" value="ClpP/crotonase-like_dom_sf"/>
</dbReference>
<dbReference type="RefSeq" id="WP_013553059.1">
    <property type="nucleotide sequence ID" value="NC_014935.1"/>
</dbReference>
<dbReference type="SUPFAM" id="SSF50486">
    <property type="entry name" value="FMT C-terminal domain-like"/>
    <property type="match status" value="1"/>
</dbReference>
<dbReference type="KEGG" id="nsa:Nitsa_0089"/>
<dbReference type="InterPro" id="IPR001753">
    <property type="entry name" value="Enoyl-CoA_hydra/iso"/>
</dbReference>
<dbReference type="CDD" id="cd08701">
    <property type="entry name" value="FMT_C_HypX"/>
    <property type="match status" value="1"/>
</dbReference>
<dbReference type="STRING" id="749222.Nitsa_0089"/>
<feature type="domain" description="Formyl transferase C-terminal" evidence="3">
    <location>
        <begin position="171"/>
        <end position="262"/>
    </location>
</feature>
<keyword evidence="4" id="KW-0808">Transferase</keyword>
<dbReference type="Gene3D" id="3.90.226.10">
    <property type="entry name" value="2-enoyl-CoA Hydratase, Chain A, domain 1"/>
    <property type="match status" value="1"/>
</dbReference>
<dbReference type="InterPro" id="IPR036477">
    <property type="entry name" value="Formyl_transf_N_sf"/>
</dbReference>
<evidence type="ECO:0000313" key="5">
    <source>
        <dbReference type="Proteomes" id="UP000008633"/>
    </source>
</evidence>
<dbReference type="InterPro" id="IPR047180">
    <property type="entry name" value="HoxX-like"/>
</dbReference>
<sequence>MRVLLLVSAFNSLSQQVFCRLEDLDYEVSVEFARSEDLMEEAVKLWKPDLILCPYLMQKVPETIWQKTPTIIVHPGPPGDRGPSSLDWAVLRCERSWGVTLLQANEEMDGGDIWASGTFVMPEESTKGRIYRREVGVTTLHLIEELLHKFENPDFTPQPQGVLAPMHPPVRQGDRAIDWEREDTETILRKVNASDNHPGVKEELLGLEVYLYGAHREGELRGAPKEILAKRNGAVCLGTIDGAVWISHLKEPHRFKLPATYVLKERLKGIKERRIPLYVDPVLETFKEITFVQEGRIGYLGFDFYNGAMSAEQCIRLKYAVETLWDEVDLLVLTGGPNFFSNGIHLTILEESKKQGEDGWSNINAMNNLIEAILFSDDILTVASFGANAGAGGVFLGLACDFAVAREGVVLNPHYKTMGLSGSEYHSYTLSKRVGEERAKELLEACLPVSAKRAEELGMIDALLEAEGYDEALKIWCRELLADEDRYYDLLDEKRERLERDREHIDACKEAELKRMHPEFWDPESDFHRLRHDFVYKVCPTRAPDRIARHRREESQCTNTP</sequence>
<reference evidence="5" key="2">
    <citation type="submission" date="2011-01" db="EMBL/GenBank/DDBJ databases">
        <title>The complete genome of Nitratifractor salsuginis DSM 16511.</title>
        <authorList>
            <consortium name="US DOE Joint Genome Institute (JGI-PGF)"/>
            <person name="Lucas S."/>
            <person name="Copeland A."/>
            <person name="Lapidus A."/>
            <person name="Bruce D."/>
            <person name="Goodwin L."/>
            <person name="Pitluck S."/>
            <person name="Kyrpides N."/>
            <person name="Mavromatis K."/>
            <person name="Ivanova N."/>
            <person name="Mikhailova N."/>
            <person name="Zeytun A."/>
            <person name="Detter J.C."/>
            <person name="Tapia R."/>
            <person name="Han C."/>
            <person name="Land M."/>
            <person name="Hauser L."/>
            <person name="Markowitz V."/>
            <person name="Cheng J.-F."/>
            <person name="Hugenholtz P."/>
            <person name="Woyke T."/>
            <person name="Wu D."/>
            <person name="Tindall B."/>
            <person name="Schuetze A."/>
            <person name="Brambilla E."/>
            <person name="Klenk H.-P."/>
            <person name="Eisen J.A."/>
        </authorList>
    </citation>
    <scope>NUCLEOTIDE SEQUENCE [LARGE SCALE GENOMIC DNA]</scope>
    <source>
        <strain evidence="5">DSM 16511 / JCM 12458 / E9I37-1</strain>
    </source>
</reference>
<dbReference type="GO" id="GO:0016740">
    <property type="term" value="F:transferase activity"/>
    <property type="evidence" value="ECO:0007669"/>
    <property type="project" value="UniProtKB-KW"/>
</dbReference>
<evidence type="ECO:0000256" key="1">
    <source>
        <dbReference type="SAM" id="Coils"/>
    </source>
</evidence>
<dbReference type="Pfam" id="PF00378">
    <property type="entry name" value="ECH_1"/>
    <property type="match status" value="1"/>
</dbReference>
<dbReference type="Pfam" id="PF02911">
    <property type="entry name" value="Formyl_trans_C"/>
    <property type="match status" value="1"/>
</dbReference>
<dbReference type="InterPro" id="IPR005793">
    <property type="entry name" value="Formyl_trans_C"/>
</dbReference>
<dbReference type="Gene3D" id="3.40.50.12230">
    <property type="match status" value="1"/>
</dbReference>
<feature type="coiled-coil region" evidence="1">
    <location>
        <begin position="481"/>
        <end position="511"/>
    </location>
</feature>